<comment type="subcellular location">
    <subcellularLocation>
        <location evidence="1">Nucleus</location>
    </subcellularLocation>
</comment>
<feature type="compositionally biased region" description="Low complexity" evidence="7">
    <location>
        <begin position="529"/>
        <end position="544"/>
    </location>
</feature>
<dbReference type="Pfam" id="PF23704">
    <property type="entry name" value="WHD_GTF3C1_N"/>
    <property type="match status" value="1"/>
</dbReference>
<keyword evidence="6" id="KW-0862">Zinc</keyword>
<feature type="region of interest" description="Disordered" evidence="7">
    <location>
        <begin position="447"/>
        <end position="583"/>
    </location>
</feature>
<keyword evidence="11" id="KW-1185">Reference proteome</keyword>
<keyword evidence="5" id="KW-0539">Nucleus</keyword>
<keyword evidence="6" id="KW-0479">Metal-binding</keyword>
<dbReference type="GO" id="GO:0000127">
    <property type="term" value="C:transcription factor TFIIIC complex"/>
    <property type="evidence" value="ECO:0007669"/>
    <property type="project" value="InterPro"/>
</dbReference>
<feature type="compositionally biased region" description="Acidic residues" evidence="7">
    <location>
        <begin position="1684"/>
        <end position="1701"/>
    </location>
</feature>
<feature type="region of interest" description="Disordered" evidence="7">
    <location>
        <begin position="306"/>
        <end position="350"/>
    </location>
</feature>
<dbReference type="InterPro" id="IPR007309">
    <property type="entry name" value="TFIIIC_Bblock-bd"/>
</dbReference>
<proteinExistence type="predicted"/>
<evidence type="ECO:0000256" key="7">
    <source>
        <dbReference type="SAM" id="MobiDB-lite"/>
    </source>
</evidence>
<dbReference type="GO" id="GO:0005634">
    <property type="term" value="C:nucleus"/>
    <property type="evidence" value="ECO:0007669"/>
    <property type="project" value="UniProtKB-SubCell"/>
</dbReference>
<feature type="domain" description="C2H2-type" evidence="8">
    <location>
        <begin position="1790"/>
        <end position="1818"/>
    </location>
</feature>
<feature type="compositionally biased region" description="Polar residues" evidence="7">
    <location>
        <begin position="692"/>
        <end position="704"/>
    </location>
</feature>
<sequence length="1929" mass="223643">MNWCQFRFTIIEELALEGLEGCTFAHLWSLINSSLPYSINQDEQIQFKSYIWKVLTSCPCVEFYELNSSTTTDDETSTIIIEEDGGKCRGFSPSYYRRTNITDSIRLNCLTYKQVEDRLDNIQLVIEQSVRELRITQGKHDVKNLLSKNEYALLECICKARKAGVPTSGNNGLSKLFGINSKSLFYFVKQLLALTLIKKLNMIRHPGSTLKQPVLIMTRYLSIVDIKNAESSIYDKVKLYLQEQVGTSCERNQLKAYLNLGEKSFRALMLRCKRFKIVEKYKQSKQIAQNSRMKSFTYFRIRDPANARDGENEDNDSSDGVEELDETVEEEKIEEELVQDDEDDYPVSDTSKQLFQDPNIQLRLYVDRPIHFQLYELLEAVKDVGLSQRDIATICHLPFYLARSEIKALSKNTQHLAIKAVQINEKGKTMENRVVMKNYMRMAPSVTTTTNTSFIKPTTPKKEPLSRVSTSKKSSSSSSSSKKNSNKRKQTEESTIKTTPTKSKKINVTNQNSSLQSVSSSIALNQNDSPSISSSNTSSTTTIKSEPKLPRVKPSIKTVSSTTSSRITVEPSSKGKKSKSRPKVLVKKIDLKREKRLEWIRTYVREHRICTIIELRHDMLLSEIEQGLTTSMDRKTLYKLIDELEFSDNQKCLYRFPSELKQSRTVVCIATTELMLDSPEVKQFKSELLQETIENPTKNSTSTSIKEDQDENESVQSFETLEHPNGADEREKLAQIKSQKLEYINCQGNCYGYVYKFQRCAILHKFLFYLLYAYEGNATQTTNDTDDSFRCNPLLDVQQCSSDPEIQLLLSRIPYSRFYHSMGSNDSITWKTFVPPISTRKGHGEIPRGCFYVDDLLMCMPVSIFLSIIHVPYKVPGLMELLSHSSKRHILIKDLPIEMKYPLIVKRCYLTRLGEILKYLSTFGLITYVGRTQAQNRHEKLNSLCYFHPTACLTNTINQQTNLNGPFEDIDNLYPKQIYYFNSFSNVNRFWFDLIEIALNTYHVKIHTRKQSRSHLIELMKLAAQPIIYTDITELKSPLGSCNGPCGYDYDLYLFLRKSWKLPYSNKRTLMNKVVGQQCFVPVCELRVPVDVALKRSYTTQKTQKRKPKQQQLNGQLDSDDDDEKELTKRRKKIKLSNGGETEIDDKLPVEYYGYLCRYIIPHNLLAQLKLLKKRKKLLLDQQRMKTKQILNRYKIIIRTNLGMMEQDEKSGEATVTTKKNKRKGVKSYDDDEDYIDENEEEHHQTLLRVRWSPIEERVICIINTALRFYNPKRSTTTSVTAAISSKAPPKFDTSNTSVDWILTEHENGSNNTSSVNRRSPTFLPFSKELLYSCLIRCLPGSARSKTTVNCLRKIRNSDLSQHQLIETLTLLCLTDKYLQFYRQQHMPMKRRYPVERRVTQMIEQYFLCLFEQIYLKFKYFIKTGFIDCIPQGTIERLPQTKKELFEKYTCIGRRQQQSTNDQIMKDYSSTTNRSILESTICMAIHSSLLSSSDRTSNSTILKSFLFHNIFSQYPESLLNEVVHRLMYRDACITLTKSHDIQRKISNEMSTFLAGRAYHINQRYIYRWYTYIPPNVLHESHDWLFQKLIHLDQEKENEEILIDADVQNCVAIVSSFVNLFDSQYFQLYVQLPPSFANDDEENDPSATEEAEDDKKEMLDLRRKLRRNVKLNKLDFDDGGTKTEDDSDEDEEDYFDENETEVSESFEKVLASARMIDQNRYEATPITTQKQQASASILKRSYSMLEDEDVSDEQQNTTIKKNKTTTNDNDVIDTLSSHSKTSTQLQLPPNFSCQICQKSFTSHFSLNRHLTRQHLQHEIKASSTTNSLRPCSTIINNISRKIRPHSQDTLSTLSCCQIKMKLNEDFIREQKQRFNLISSQISDIQILLNNNLLYSAIYEHQELEQLHRQYKQEVEQTSQVEIAITNTQES</sequence>
<dbReference type="GO" id="GO:0008270">
    <property type="term" value="F:zinc ion binding"/>
    <property type="evidence" value="ECO:0007669"/>
    <property type="project" value="UniProtKB-KW"/>
</dbReference>
<evidence type="ECO:0000256" key="2">
    <source>
        <dbReference type="ARBA" id="ARBA00022553"/>
    </source>
</evidence>
<feature type="compositionally biased region" description="Low complexity" evidence="7">
    <location>
        <begin position="496"/>
        <end position="521"/>
    </location>
</feature>
<feature type="compositionally biased region" description="Low complexity" evidence="7">
    <location>
        <begin position="555"/>
        <end position="569"/>
    </location>
</feature>
<dbReference type="PANTHER" id="PTHR15180:SF1">
    <property type="entry name" value="GENERAL TRANSCRIPTION FACTOR 3C POLYPEPTIDE 1"/>
    <property type="match status" value="1"/>
</dbReference>
<feature type="region of interest" description="Disordered" evidence="7">
    <location>
        <begin position="692"/>
        <end position="729"/>
    </location>
</feature>
<dbReference type="GO" id="GO:0003677">
    <property type="term" value="F:DNA binding"/>
    <property type="evidence" value="ECO:0007669"/>
    <property type="project" value="UniProtKB-KW"/>
</dbReference>
<dbReference type="InterPro" id="IPR044210">
    <property type="entry name" value="Tfc3-like"/>
</dbReference>
<dbReference type="EMBL" id="CAJNOQ010007358">
    <property type="protein sequence ID" value="CAF1166008.1"/>
    <property type="molecule type" value="Genomic_DNA"/>
</dbReference>
<feature type="compositionally biased region" description="Acidic residues" evidence="7">
    <location>
        <begin position="1637"/>
        <end position="1651"/>
    </location>
</feature>
<dbReference type="GO" id="GO:0042791">
    <property type="term" value="P:5S class rRNA transcription by RNA polymerase III"/>
    <property type="evidence" value="ECO:0007669"/>
    <property type="project" value="TreeGrafter"/>
</dbReference>
<gene>
    <name evidence="9" type="ORF">GPM918_LOCUS21930</name>
    <name evidence="10" type="ORF">SRO942_LOCUS21932</name>
</gene>
<evidence type="ECO:0000259" key="8">
    <source>
        <dbReference type="PROSITE" id="PS50157"/>
    </source>
</evidence>
<dbReference type="OrthoDB" id="68020at2759"/>
<dbReference type="EMBL" id="CAJOBC010007359">
    <property type="protein sequence ID" value="CAF3929737.1"/>
    <property type="molecule type" value="Genomic_DNA"/>
</dbReference>
<evidence type="ECO:0000256" key="3">
    <source>
        <dbReference type="ARBA" id="ARBA00023125"/>
    </source>
</evidence>
<evidence type="ECO:0000256" key="5">
    <source>
        <dbReference type="ARBA" id="ARBA00023242"/>
    </source>
</evidence>
<reference evidence="9" key="1">
    <citation type="submission" date="2021-02" db="EMBL/GenBank/DDBJ databases">
        <authorList>
            <person name="Nowell W R."/>
        </authorList>
    </citation>
    <scope>NUCLEOTIDE SEQUENCE</scope>
</reference>
<dbReference type="GO" id="GO:0006384">
    <property type="term" value="P:transcription initiation at RNA polymerase III promoter"/>
    <property type="evidence" value="ECO:0007669"/>
    <property type="project" value="InterPro"/>
</dbReference>
<feature type="region of interest" description="Disordered" evidence="7">
    <location>
        <begin position="1674"/>
        <end position="1701"/>
    </location>
</feature>
<feature type="non-terminal residue" evidence="9">
    <location>
        <position position="1"/>
    </location>
</feature>
<feature type="compositionally biased region" description="Low complexity" evidence="7">
    <location>
        <begin position="466"/>
        <end position="483"/>
    </location>
</feature>
<keyword evidence="6" id="KW-0863">Zinc-finger</keyword>
<evidence type="ECO:0000256" key="4">
    <source>
        <dbReference type="ARBA" id="ARBA00023163"/>
    </source>
</evidence>
<feature type="region of interest" description="Disordered" evidence="7">
    <location>
        <begin position="1636"/>
        <end position="1655"/>
    </location>
</feature>
<dbReference type="PROSITE" id="PS00028">
    <property type="entry name" value="ZINC_FINGER_C2H2_1"/>
    <property type="match status" value="1"/>
</dbReference>
<keyword evidence="2" id="KW-0597">Phosphoprotein</keyword>
<evidence type="ECO:0000313" key="9">
    <source>
        <dbReference type="EMBL" id="CAF1166008.1"/>
    </source>
</evidence>
<dbReference type="PROSITE" id="PS50157">
    <property type="entry name" value="ZINC_FINGER_C2H2_2"/>
    <property type="match status" value="1"/>
</dbReference>
<dbReference type="InterPro" id="IPR056467">
    <property type="entry name" value="eWH_GTF3C1"/>
</dbReference>
<feature type="region of interest" description="Disordered" evidence="7">
    <location>
        <begin position="1099"/>
        <end position="1126"/>
    </location>
</feature>
<feature type="compositionally biased region" description="Basic residues" evidence="7">
    <location>
        <begin position="574"/>
        <end position="583"/>
    </location>
</feature>
<dbReference type="InterPro" id="IPR056428">
    <property type="entry name" value="WH_GTF3C1"/>
</dbReference>
<dbReference type="SMART" id="SM00355">
    <property type="entry name" value="ZnF_C2H2"/>
    <property type="match status" value="1"/>
</dbReference>
<feature type="compositionally biased region" description="Basic and acidic residues" evidence="7">
    <location>
        <begin position="720"/>
        <end position="729"/>
    </location>
</feature>
<accession>A0A814TX89</accession>
<evidence type="ECO:0000256" key="1">
    <source>
        <dbReference type="ARBA" id="ARBA00004123"/>
    </source>
</evidence>
<dbReference type="Pfam" id="PF24101">
    <property type="entry name" value="WHD_GTF3C1"/>
    <property type="match status" value="1"/>
</dbReference>
<dbReference type="PANTHER" id="PTHR15180">
    <property type="entry name" value="GENERAL TRANSCRIPTION FACTOR 3C POLYPEPTIDE 1"/>
    <property type="match status" value="1"/>
</dbReference>
<name>A0A814TX89_9BILA</name>
<keyword evidence="4" id="KW-0804">Transcription</keyword>
<comment type="caution">
    <text evidence="9">The sequence shown here is derived from an EMBL/GenBank/DDBJ whole genome shotgun (WGS) entry which is preliminary data.</text>
</comment>
<dbReference type="Proteomes" id="UP000681722">
    <property type="component" value="Unassembled WGS sequence"/>
</dbReference>
<keyword evidence="3" id="KW-0238">DNA-binding</keyword>
<feature type="compositionally biased region" description="Acidic residues" evidence="7">
    <location>
        <begin position="311"/>
        <end position="346"/>
    </location>
</feature>
<protein>
    <recommendedName>
        <fullName evidence="8">C2H2-type domain-containing protein</fullName>
    </recommendedName>
</protein>
<dbReference type="Proteomes" id="UP000663829">
    <property type="component" value="Unassembled WGS sequence"/>
</dbReference>
<dbReference type="InterPro" id="IPR013087">
    <property type="entry name" value="Znf_C2H2_type"/>
</dbReference>
<organism evidence="9 11">
    <name type="scientific">Didymodactylos carnosus</name>
    <dbReference type="NCBI Taxonomy" id="1234261"/>
    <lineage>
        <taxon>Eukaryota</taxon>
        <taxon>Metazoa</taxon>
        <taxon>Spiralia</taxon>
        <taxon>Gnathifera</taxon>
        <taxon>Rotifera</taxon>
        <taxon>Eurotatoria</taxon>
        <taxon>Bdelloidea</taxon>
        <taxon>Philodinida</taxon>
        <taxon>Philodinidae</taxon>
        <taxon>Didymodactylos</taxon>
    </lineage>
</organism>
<evidence type="ECO:0000313" key="11">
    <source>
        <dbReference type="Proteomes" id="UP000663829"/>
    </source>
</evidence>
<dbReference type="Pfam" id="PF04182">
    <property type="entry name" value="B-block_TFIIIC"/>
    <property type="match status" value="1"/>
</dbReference>
<evidence type="ECO:0000313" key="10">
    <source>
        <dbReference type="EMBL" id="CAF3929737.1"/>
    </source>
</evidence>
<evidence type="ECO:0000256" key="6">
    <source>
        <dbReference type="PROSITE-ProRule" id="PRU00042"/>
    </source>
</evidence>
<feature type="compositionally biased region" description="Basic and acidic residues" evidence="7">
    <location>
        <begin position="1674"/>
        <end position="1683"/>
    </location>
</feature>
<feature type="compositionally biased region" description="Polar residues" evidence="7">
    <location>
        <begin position="447"/>
        <end position="456"/>
    </location>
</feature>